<reference evidence="1 2" key="1">
    <citation type="journal article" date="2009" name="Stand. Genomic Sci.">
        <title>Complete genome sequence of Pedobacter heparinus type strain (HIM 762-3).</title>
        <authorList>
            <person name="Han C."/>
            <person name="Spring S."/>
            <person name="Lapidus A."/>
            <person name="Del Rio T.G."/>
            <person name="Tice H."/>
            <person name="Copeland A."/>
            <person name="Cheng J.F."/>
            <person name="Lucas S."/>
            <person name="Chen F."/>
            <person name="Nolan M."/>
            <person name="Bruce D."/>
            <person name="Goodwin L."/>
            <person name="Pitluck S."/>
            <person name="Ivanova N."/>
            <person name="Mavromatis K."/>
            <person name="Mikhailova N."/>
            <person name="Pati A."/>
            <person name="Chen A."/>
            <person name="Palaniappan K."/>
            <person name="Land M."/>
            <person name="Hauser L."/>
            <person name="Chang Y.J."/>
            <person name="Jeffries C.C."/>
            <person name="Saunders E."/>
            <person name="Chertkov O."/>
            <person name="Brettin T."/>
            <person name="Goker M."/>
            <person name="Rohde M."/>
            <person name="Bristow J."/>
            <person name="Eisen J.A."/>
            <person name="Markowitz V."/>
            <person name="Hugenholtz P."/>
            <person name="Kyrpides N.C."/>
            <person name="Klenk H.P."/>
            <person name="Detter J.C."/>
        </authorList>
    </citation>
    <scope>NUCLEOTIDE SEQUENCE [LARGE SCALE GENOMIC DNA]</scope>
    <source>
        <strain evidence="2">ATCC 13125 / DSM 2366 / CIP 104194 / JCM 7457 / NBRC 12017 / NCIMB 9290 / NRRL B-14731 / HIM 762-3</strain>
    </source>
</reference>
<evidence type="ECO:0000313" key="2">
    <source>
        <dbReference type="Proteomes" id="UP000000852"/>
    </source>
</evidence>
<dbReference type="KEGG" id="phe:Phep_2611"/>
<protein>
    <submittedName>
        <fullName evidence="1">Uncharacterized protein</fullName>
    </submittedName>
</protein>
<dbReference type="EMBL" id="CP001681">
    <property type="protein sequence ID" value="ACU04814.1"/>
    <property type="molecule type" value="Genomic_DNA"/>
</dbReference>
<proteinExistence type="predicted"/>
<dbReference type="Proteomes" id="UP000000852">
    <property type="component" value="Chromosome"/>
</dbReference>
<sequence>MPQEISLNLLRYRFLIPLLGSGQPTTNHADSTKNAAERRRVEVLKSNKAGDSNAIAVNPLYIPSGNIEKNPLYNPASRAINESGVSVKSNTKSKN</sequence>
<name>C6Y0A2_PEDHD</name>
<gene>
    <name evidence="1" type="ordered locus">Phep_2611</name>
</gene>
<organism evidence="1 2">
    <name type="scientific">Pedobacter heparinus (strain ATCC 13125 / DSM 2366 / CIP 104194 / JCM 7457 / NBRC 12017 / NCIMB 9290 / NRRL B-14731 / HIM 762-3)</name>
    <dbReference type="NCBI Taxonomy" id="485917"/>
    <lineage>
        <taxon>Bacteria</taxon>
        <taxon>Pseudomonadati</taxon>
        <taxon>Bacteroidota</taxon>
        <taxon>Sphingobacteriia</taxon>
        <taxon>Sphingobacteriales</taxon>
        <taxon>Sphingobacteriaceae</taxon>
        <taxon>Pedobacter</taxon>
    </lineage>
</organism>
<dbReference type="AlphaFoldDB" id="C6Y0A2"/>
<keyword evidence="2" id="KW-1185">Reference proteome</keyword>
<accession>C6Y0A2</accession>
<dbReference type="HOGENOM" id="CLU_2370307_0_0_10"/>
<dbReference type="OrthoDB" id="9881706at2"/>
<evidence type="ECO:0000313" key="1">
    <source>
        <dbReference type="EMBL" id="ACU04814.1"/>
    </source>
</evidence>
<dbReference type="RefSeq" id="WP_015808425.1">
    <property type="nucleotide sequence ID" value="NC_013061.1"/>
</dbReference>